<evidence type="ECO:0000313" key="1">
    <source>
        <dbReference type="EMBL" id="OCH84884.1"/>
    </source>
</evidence>
<feature type="non-terminal residue" evidence="1">
    <location>
        <position position="1"/>
    </location>
</feature>
<reference evidence="1 2" key="1">
    <citation type="submission" date="2016-07" db="EMBL/GenBank/DDBJ databases">
        <title>Draft genome of the white-rot fungus Obba rivulosa 3A-2.</title>
        <authorList>
            <consortium name="DOE Joint Genome Institute"/>
            <person name="Miettinen O."/>
            <person name="Riley R."/>
            <person name="Acob R."/>
            <person name="Barry K."/>
            <person name="Cullen D."/>
            <person name="De Vries R."/>
            <person name="Hainaut M."/>
            <person name="Hatakka A."/>
            <person name="Henrissat B."/>
            <person name="Hilden K."/>
            <person name="Kuo R."/>
            <person name="Labutti K."/>
            <person name="Lipzen A."/>
            <person name="Makela M.R."/>
            <person name="Sandor L."/>
            <person name="Spatafora J.W."/>
            <person name="Grigoriev I.V."/>
            <person name="Hibbett D.S."/>
        </authorList>
    </citation>
    <scope>NUCLEOTIDE SEQUENCE [LARGE SCALE GENOMIC DNA]</scope>
    <source>
        <strain evidence="1 2">3A-2</strain>
    </source>
</reference>
<dbReference type="OrthoDB" id="2158839at2759"/>
<evidence type="ECO:0000313" key="2">
    <source>
        <dbReference type="Proteomes" id="UP000250043"/>
    </source>
</evidence>
<dbReference type="EMBL" id="KV722626">
    <property type="protein sequence ID" value="OCH84884.1"/>
    <property type="molecule type" value="Genomic_DNA"/>
</dbReference>
<sequence length="69" mass="7863">SVCAICLSTRAHDFQSCRATTMWNGEATRCWRDAKGRIINPTGDALCTDWQRRQGCPQAANRRHRHECS</sequence>
<name>A0A8E2AN62_9APHY</name>
<feature type="non-terminal residue" evidence="1">
    <location>
        <position position="69"/>
    </location>
</feature>
<accession>A0A8E2AN62</accession>
<protein>
    <submittedName>
        <fullName evidence="1">Uncharacterized protein</fullName>
    </submittedName>
</protein>
<dbReference type="Proteomes" id="UP000250043">
    <property type="component" value="Unassembled WGS sequence"/>
</dbReference>
<keyword evidence="2" id="KW-1185">Reference proteome</keyword>
<gene>
    <name evidence="1" type="ORF">OBBRIDRAFT_710867</name>
</gene>
<proteinExistence type="predicted"/>
<organism evidence="1 2">
    <name type="scientific">Obba rivulosa</name>
    <dbReference type="NCBI Taxonomy" id="1052685"/>
    <lineage>
        <taxon>Eukaryota</taxon>
        <taxon>Fungi</taxon>
        <taxon>Dikarya</taxon>
        <taxon>Basidiomycota</taxon>
        <taxon>Agaricomycotina</taxon>
        <taxon>Agaricomycetes</taxon>
        <taxon>Polyporales</taxon>
        <taxon>Gelatoporiaceae</taxon>
        <taxon>Obba</taxon>
    </lineage>
</organism>
<dbReference type="AlphaFoldDB" id="A0A8E2AN62"/>